<evidence type="ECO:0000313" key="4">
    <source>
        <dbReference type="EnsemblPlants" id="Bo9g163580.1"/>
    </source>
</evidence>
<evidence type="ECO:0000256" key="3">
    <source>
        <dbReference type="SAM" id="SignalP"/>
    </source>
</evidence>
<keyword evidence="3" id="KW-0732">Signal</keyword>
<dbReference type="InterPro" id="IPR045301">
    <property type="entry name" value="GEX3-like"/>
</dbReference>
<dbReference type="PANTHER" id="PTHR37253:SF1">
    <property type="entry name" value="PROTEIN GAMETE EXPRESSED 3"/>
    <property type="match status" value="1"/>
</dbReference>
<proteinExistence type="predicted"/>
<dbReference type="SUPFAM" id="SSF50998">
    <property type="entry name" value="Quinoprotein alcohol dehydrogenase-like"/>
    <property type="match status" value="1"/>
</dbReference>
<keyword evidence="5" id="KW-1185">Reference proteome</keyword>
<reference evidence="4 5" key="1">
    <citation type="journal article" date="2014" name="Genome Biol.">
        <title>Transcriptome and methylome profiling reveals relics of genome dominance in the mesopolyploid Brassica oleracea.</title>
        <authorList>
            <person name="Parkin I.A."/>
            <person name="Koh C."/>
            <person name="Tang H."/>
            <person name="Robinson S.J."/>
            <person name="Kagale S."/>
            <person name="Clarke W.E."/>
            <person name="Town C.D."/>
            <person name="Nixon J."/>
            <person name="Krishnakumar V."/>
            <person name="Bidwell S.L."/>
            <person name="Denoeud F."/>
            <person name="Belcram H."/>
            <person name="Links M.G."/>
            <person name="Just J."/>
            <person name="Clarke C."/>
            <person name="Bender T."/>
            <person name="Huebert T."/>
            <person name="Mason A.S."/>
            <person name="Pires J.C."/>
            <person name="Barker G."/>
            <person name="Moore J."/>
            <person name="Walley P.G."/>
            <person name="Manoli S."/>
            <person name="Batley J."/>
            <person name="Edwards D."/>
            <person name="Nelson M.N."/>
            <person name="Wang X."/>
            <person name="Paterson A.H."/>
            <person name="King G."/>
            <person name="Bancroft I."/>
            <person name="Chalhoub B."/>
            <person name="Sharpe A.G."/>
        </authorList>
    </citation>
    <scope>NUCLEOTIDE SEQUENCE</scope>
    <source>
        <strain evidence="4 5">cv. TO1000</strain>
    </source>
</reference>
<dbReference type="Gramene" id="Bo9g163580.1">
    <property type="protein sequence ID" value="Bo9g163580.1"/>
    <property type="gene ID" value="Bo9g163580"/>
</dbReference>
<organism evidence="4 5">
    <name type="scientific">Brassica oleracea var. oleracea</name>
    <dbReference type="NCBI Taxonomy" id="109376"/>
    <lineage>
        <taxon>Eukaryota</taxon>
        <taxon>Viridiplantae</taxon>
        <taxon>Streptophyta</taxon>
        <taxon>Embryophyta</taxon>
        <taxon>Tracheophyta</taxon>
        <taxon>Spermatophyta</taxon>
        <taxon>Magnoliopsida</taxon>
        <taxon>eudicotyledons</taxon>
        <taxon>Gunneridae</taxon>
        <taxon>Pentapetalae</taxon>
        <taxon>rosids</taxon>
        <taxon>malvids</taxon>
        <taxon>Brassicales</taxon>
        <taxon>Brassicaceae</taxon>
        <taxon>Brassiceae</taxon>
        <taxon>Brassica</taxon>
    </lineage>
</organism>
<name>A0A0D3EF58_BRAOL</name>
<reference evidence="4" key="2">
    <citation type="submission" date="2015-03" db="UniProtKB">
        <authorList>
            <consortium name="EnsemblPlants"/>
        </authorList>
    </citation>
    <scope>IDENTIFICATION</scope>
</reference>
<feature type="signal peptide" evidence="3">
    <location>
        <begin position="1"/>
        <end position="23"/>
    </location>
</feature>
<dbReference type="PANTHER" id="PTHR37253">
    <property type="entry name" value="PROTEIN GAMETE EXPRESSED 3"/>
    <property type="match status" value="1"/>
</dbReference>
<accession>A0A0D3EF58</accession>
<feature type="chain" id="PRO_5002261110" description="Protein GAMETE EXPRESSED 3" evidence="3">
    <location>
        <begin position="24"/>
        <end position="542"/>
    </location>
</feature>
<keyword evidence="2" id="KW-1133">Transmembrane helix</keyword>
<feature type="region of interest" description="Disordered" evidence="1">
    <location>
        <begin position="461"/>
        <end position="526"/>
    </location>
</feature>
<feature type="compositionally biased region" description="Basic and acidic residues" evidence="1">
    <location>
        <begin position="465"/>
        <end position="481"/>
    </location>
</feature>
<dbReference type="Gene3D" id="2.130.10.10">
    <property type="entry name" value="YVTN repeat-like/Quinoprotein amine dehydrogenase"/>
    <property type="match status" value="1"/>
</dbReference>
<evidence type="ECO:0000313" key="5">
    <source>
        <dbReference type="Proteomes" id="UP000032141"/>
    </source>
</evidence>
<dbReference type="Proteomes" id="UP000032141">
    <property type="component" value="Chromosome C9"/>
</dbReference>
<dbReference type="eggNOG" id="ENOG502QSCU">
    <property type="taxonomic scope" value="Eukaryota"/>
</dbReference>
<dbReference type="STRING" id="109376.A0A0D3EF58"/>
<dbReference type="HOGENOM" id="CLU_026343_1_0_1"/>
<evidence type="ECO:0000256" key="2">
    <source>
        <dbReference type="SAM" id="Phobius"/>
    </source>
</evidence>
<dbReference type="GO" id="GO:0005886">
    <property type="term" value="C:plasma membrane"/>
    <property type="evidence" value="ECO:0007669"/>
    <property type="project" value="EnsemblPlants"/>
</dbReference>
<sequence length="542" mass="61496">MVDLRFFFVSLIIIFFFVFSTVSQSPDQTVENKSLRVLSKTLIGDDGRVYACSDNDFFSFESNGSIAWSVHMDFKCNTGFSPVYSGFNQISNNEGELYSLSLRGIYYQWIQDLSLVDKFFTVTPGNNGLVYVVFPTKSLVFALDSFSGDILWQKTVGPLAEGSGSQPVIDTNSWVSIGSLDGTLYSFSRTGELKTPEKVETDSMIQVEPLLDCSGNAVYVSQTKLEGKTDLIGESTFVSAKKPETAVFSLVVPETRSIHWSHSYSDQSTSLLLDEDLQHFVLDERIVLAFIAASNSGNPFRCRSKHDKLSSSCSFAEPEHLDIYIGNERTIIWFLLFEFVIIVLFAALVRFCFMFWKKQKLQGRPFSAFLDKRRLLHRKRREIDRTITRLQKESTADEFSVDKINDLVQERENVKRKLSSTYSLGRDIDASSKSKDHVLPLYGGGSRSLSFRNRENETITIFQTHRHESSSSSEESYRDQHYDDDDGVADDENDEGDLKRKQKGKFLAHSEGSSSEDDYESCGIASSRRSTYLKKRSLSFRD</sequence>
<dbReference type="OMA" id="VLQINIM"/>
<dbReference type="EnsemblPlants" id="Bo9g163580.1">
    <property type="protein sequence ID" value="Bo9g163580.1"/>
    <property type="gene ID" value="Bo9g163580"/>
</dbReference>
<dbReference type="GO" id="GO:0009793">
    <property type="term" value="P:embryo development ending in seed dormancy"/>
    <property type="evidence" value="ECO:0007669"/>
    <property type="project" value="EnsemblPlants"/>
</dbReference>
<feature type="compositionally biased region" description="Acidic residues" evidence="1">
    <location>
        <begin position="482"/>
        <end position="495"/>
    </location>
</feature>
<dbReference type="InterPro" id="IPR011047">
    <property type="entry name" value="Quinoprotein_ADH-like_sf"/>
</dbReference>
<protein>
    <recommendedName>
        <fullName evidence="6">Protein GAMETE EXPRESSED 3</fullName>
    </recommendedName>
</protein>
<dbReference type="GO" id="GO:0010183">
    <property type="term" value="P:pollen tube guidance"/>
    <property type="evidence" value="ECO:0007669"/>
    <property type="project" value="EnsemblPlants"/>
</dbReference>
<dbReference type="InterPro" id="IPR015943">
    <property type="entry name" value="WD40/YVTN_repeat-like_dom_sf"/>
</dbReference>
<dbReference type="AlphaFoldDB" id="A0A0D3EF58"/>
<feature type="transmembrane region" description="Helical" evidence="2">
    <location>
        <begin position="331"/>
        <end position="356"/>
    </location>
</feature>
<evidence type="ECO:0000256" key="1">
    <source>
        <dbReference type="SAM" id="MobiDB-lite"/>
    </source>
</evidence>
<keyword evidence="2" id="KW-0812">Transmembrane</keyword>
<keyword evidence="2" id="KW-0472">Membrane</keyword>
<evidence type="ECO:0008006" key="6">
    <source>
        <dbReference type="Google" id="ProtNLM"/>
    </source>
</evidence>